<comment type="subcellular location">
    <subcellularLocation>
        <location evidence="1">Membrane</location>
        <topology evidence="1">Multi-pass membrane protein</topology>
    </subcellularLocation>
</comment>
<evidence type="ECO:0000313" key="7">
    <source>
        <dbReference type="Proteomes" id="UP001626537"/>
    </source>
</evidence>
<evidence type="ECO:0000256" key="4">
    <source>
        <dbReference type="ARBA" id="ARBA00023136"/>
    </source>
</evidence>
<gene>
    <name evidence="6" type="ORF">R0135_13735</name>
</gene>
<feature type="transmembrane region" description="Helical" evidence="5">
    <location>
        <begin position="76"/>
        <end position="92"/>
    </location>
</feature>
<dbReference type="RefSeq" id="WP_407347495.1">
    <property type="nucleotide sequence ID" value="NZ_CP136864.1"/>
</dbReference>
<accession>A0ABZ0I1D9</accession>
<organism evidence="6 7">
    <name type="scientific">Congregibacter variabilis</name>
    <dbReference type="NCBI Taxonomy" id="3081200"/>
    <lineage>
        <taxon>Bacteria</taxon>
        <taxon>Pseudomonadati</taxon>
        <taxon>Pseudomonadota</taxon>
        <taxon>Gammaproteobacteria</taxon>
        <taxon>Cellvibrionales</taxon>
        <taxon>Halieaceae</taxon>
        <taxon>Congregibacter</taxon>
    </lineage>
</organism>
<feature type="transmembrane region" description="Helical" evidence="5">
    <location>
        <begin position="49"/>
        <end position="69"/>
    </location>
</feature>
<evidence type="ECO:0000256" key="5">
    <source>
        <dbReference type="SAM" id="Phobius"/>
    </source>
</evidence>
<evidence type="ECO:0000256" key="3">
    <source>
        <dbReference type="ARBA" id="ARBA00022989"/>
    </source>
</evidence>
<sequence>MNNTIQIAQRAMLLAGRILLGLYFILPGITKITGFDSMVQYMSAHGVPFVQPLLILTIILQLFCGASLAAGWRTQLMAFVLAGLTLVISIYMHDFWSMEEGLQRAHEMQNFIKNMAIMAGLLFVAGVTPARKA</sequence>
<feature type="transmembrane region" description="Helical" evidence="5">
    <location>
        <begin position="12"/>
        <end position="29"/>
    </location>
</feature>
<evidence type="ECO:0000313" key="6">
    <source>
        <dbReference type="EMBL" id="WOJ92838.1"/>
    </source>
</evidence>
<evidence type="ECO:0000256" key="1">
    <source>
        <dbReference type="ARBA" id="ARBA00004141"/>
    </source>
</evidence>
<dbReference type="Pfam" id="PF07681">
    <property type="entry name" value="DoxX"/>
    <property type="match status" value="1"/>
</dbReference>
<keyword evidence="2 5" id="KW-0812">Transmembrane</keyword>
<feature type="transmembrane region" description="Helical" evidence="5">
    <location>
        <begin position="112"/>
        <end position="130"/>
    </location>
</feature>
<name>A0ABZ0I1D9_9GAMM</name>
<keyword evidence="3 5" id="KW-1133">Transmembrane helix</keyword>
<evidence type="ECO:0000256" key="2">
    <source>
        <dbReference type="ARBA" id="ARBA00022692"/>
    </source>
</evidence>
<keyword evidence="4 5" id="KW-0472">Membrane</keyword>
<keyword evidence="7" id="KW-1185">Reference proteome</keyword>
<reference evidence="6 7" key="1">
    <citation type="submission" date="2023-10" db="EMBL/GenBank/DDBJ databases">
        <title>Two novel species belonging to the OM43/NOR5 clade.</title>
        <authorList>
            <person name="Park M."/>
        </authorList>
    </citation>
    <scope>NUCLEOTIDE SEQUENCE [LARGE SCALE GENOMIC DNA]</scope>
    <source>
        <strain evidence="6 7">IMCC43200</strain>
    </source>
</reference>
<dbReference type="EMBL" id="CP136864">
    <property type="protein sequence ID" value="WOJ92838.1"/>
    <property type="molecule type" value="Genomic_DNA"/>
</dbReference>
<dbReference type="Proteomes" id="UP001626537">
    <property type="component" value="Chromosome"/>
</dbReference>
<protein>
    <submittedName>
        <fullName evidence="6">DoxX family protein</fullName>
    </submittedName>
</protein>
<proteinExistence type="predicted"/>
<dbReference type="InterPro" id="IPR032808">
    <property type="entry name" value="DoxX"/>
</dbReference>